<evidence type="ECO:0000313" key="4">
    <source>
        <dbReference type="EMBL" id="KAG7336607.1"/>
    </source>
</evidence>
<feature type="compositionally biased region" description="Acidic residues" evidence="2">
    <location>
        <begin position="152"/>
        <end position="162"/>
    </location>
</feature>
<gene>
    <name evidence="5" type="ORF">IV203_025606</name>
    <name evidence="4" type="ORF">IV203_033417</name>
</gene>
<evidence type="ECO:0000256" key="2">
    <source>
        <dbReference type="SAM" id="MobiDB-lite"/>
    </source>
</evidence>
<feature type="coiled-coil region" evidence="1">
    <location>
        <begin position="195"/>
        <end position="241"/>
    </location>
</feature>
<proteinExistence type="predicted"/>
<feature type="compositionally biased region" description="Basic and acidic residues" evidence="2">
    <location>
        <begin position="62"/>
        <end position="72"/>
    </location>
</feature>
<keyword evidence="6" id="KW-1185">Reference proteome</keyword>
<feature type="compositionally biased region" description="Low complexity" evidence="2">
    <location>
        <begin position="42"/>
        <end position="51"/>
    </location>
</feature>
<feature type="compositionally biased region" description="Low complexity" evidence="2">
    <location>
        <begin position="96"/>
        <end position="110"/>
    </location>
</feature>
<feature type="region of interest" description="Disordered" evidence="2">
    <location>
        <begin position="472"/>
        <end position="499"/>
    </location>
</feature>
<reference evidence="5" key="1">
    <citation type="journal article" date="2021" name="Sci. Rep.">
        <title>Diploid genomic architecture of Nitzschia inconspicua, an elite biomass production diatom.</title>
        <authorList>
            <person name="Oliver A."/>
            <person name="Podell S."/>
            <person name="Pinowska A."/>
            <person name="Traller J.C."/>
            <person name="Smith S.R."/>
            <person name="McClure R."/>
            <person name="Beliaev A."/>
            <person name="Bohutskyi P."/>
            <person name="Hill E.A."/>
            <person name="Rabines A."/>
            <person name="Zheng H."/>
            <person name="Allen L.Z."/>
            <person name="Kuo A."/>
            <person name="Grigoriev I.V."/>
            <person name="Allen A.E."/>
            <person name="Hazlebeck D."/>
            <person name="Allen E.E."/>
        </authorList>
    </citation>
    <scope>NUCLEOTIDE SEQUENCE</scope>
    <source>
        <strain evidence="5">Hildebrandi</strain>
    </source>
</reference>
<evidence type="ECO:0000256" key="1">
    <source>
        <dbReference type="SAM" id="Coils"/>
    </source>
</evidence>
<dbReference type="EMBL" id="JAGRRH010000012">
    <property type="protein sequence ID" value="KAG7361940.1"/>
    <property type="molecule type" value="Genomic_DNA"/>
</dbReference>
<accession>A0A9K3LGH8</accession>
<feature type="transmembrane region" description="Helical" evidence="3">
    <location>
        <begin position="422"/>
        <end position="441"/>
    </location>
</feature>
<comment type="caution">
    <text evidence="5">The sequence shown here is derived from an EMBL/GenBank/DDBJ whole genome shotgun (WGS) entry which is preliminary data.</text>
</comment>
<feature type="compositionally biased region" description="Polar residues" evidence="2">
    <location>
        <begin position="52"/>
        <end position="61"/>
    </location>
</feature>
<dbReference type="Proteomes" id="UP000693970">
    <property type="component" value="Unassembled WGS sequence"/>
</dbReference>
<dbReference type="EMBL" id="JAGRRH010000115">
    <property type="protein sequence ID" value="KAG7336607.1"/>
    <property type="molecule type" value="Genomic_DNA"/>
</dbReference>
<feature type="compositionally biased region" description="Low complexity" evidence="2">
    <location>
        <begin position="126"/>
        <end position="144"/>
    </location>
</feature>
<organism evidence="5 6">
    <name type="scientific">Nitzschia inconspicua</name>
    <dbReference type="NCBI Taxonomy" id="303405"/>
    <lineage>
        <taxon>Eukaryota</taxon>
        <taxon>Sar</taxon>
        <taxon>Stramenopiles</taxon>
        <taxon>Ochrophyta</taxon>
        <taxon>Bacillariophyta</taxon>
        <taxon>Bacillariophyceae</taxon>
        <taxon>Bacillariophycidae</taxon>
        <taxon>Bacillariales</taxon>
        <taxon>Bacillariaceae</taxon>
        <taxon>Nitzschia</taxon>
    </lineage>
</organism>
<evidence type="ECO:0008006" key="7">
    <source>
        <dbReference type="Google" id="ProtNLM"/>
    </source>
</evidence>
<name>A0A9K3LGH8_9STRA</name>
<keyword evidence="3" id="KW-1133">Transmembrane helix</keyword>
<feature type="region of interest" description="Disordered" evidence="2">
    <location>
        <begin position="26"/>
        <end position="173"/>
    </location>
</feature>
<evidence type="ECO:0000313" key="5">
    <source>
        <dbReference type="EMBL" id="KAG7361940.1"/>
    </source>
</evidence>
<keyword evidence="3" id="KW-0472">Membrane</keyword>
<dbReference type="AlphaFoldDB" id="A0A9K3LGH8"/>
<keyword evidence="1" id="KW-0175">Coiled coil</keyword>
<feature type="compositionally biased region" description="Basic and acidic residues" evidence="2">
    <location>
        <begin position="26"/>
        <end position="38"/>
    </location>
</feature>
<keyword evidence="3" id="KW-0812">Transmembrane</keyword>
<sequence length="537" mass="59898">MVLTRFARKKNKAAKVEEEVAAIVGRDGDEKKNHDDKKKKMTVMTKSPMSSEHSTVTPTVSESKDITHDERLVSNTVSFGDDDGKWENLSIPNVESASTTTPTSFTSTESDFVSSDEKQKDDGNDASSTMSPSLVSPSASSIVTQASSLPNDDLDEPFECENNEGKSDQTLNQVKRNDAYVSKEDLVLLLPSETYEEYESMIENEREQKHADQQMRKLLIQEELSNLLQRMRKMNEAMEDEPELEPEAEEALGIAANRVCYLQKYYDVASCDYVFVPSVAFALMNGSLLDEAAKHYNGKSEEFLVTYAATLGSAVLSLKDHKDLINVGINKESLSPKWNMAEDLDLTEDESPQQKVKPKNQSVSDLFFGVVSPRNLKDGSAPWSNTINSLEEACTEPKVGENNENTLPPTKNKKRMNRKIKLAIGIYIFLAVTFSCILLVLKPQFETNHTMDLEEIMTSSRPFELPTDFMPQSSGKTSHIQLTPRTTQDSSTNGMPTTRTTAETVPAVVSTQQQRTPISSHRTSSTRPIVANLLYYH</sequence>
<protein>
    <recommendedName>
        <fullName evidence="7">Transmembrane protein</fullName>
    </recommendedName>
</protein>
<evidence type="ECO:0000256" key="3">
    <source>
        <dbReference type="SAM" id="Phobius"/>
    </source>
</evidence>
<evidence type="ECO:0000313" key="6">
    <source>
        <dbReference type="Proteomes" id="UP000693970"/>
    </source>
</evidence>
<reference evidence="5" key="2">
    <citation type="submission" date="2021-04" db="EMBL/GenBank/DDBJ databases">
        <authorList>
            <person name="Podell S."/>
        </authorList>
    </citation>
    <scope>NUCLEOTIDE SEQUENCE</scope>
    <source>
        <strain evidence="5">Hildebrandi</strain>
    </source>
</reference>